<keyword evidence="1" id="KW-0805">Transcription regulation</keyword>
<evidence type="ECO:0000256" key="4">
    <source>
        <dbReference type="SAM" id="Coils"/>
    </source>
</evidence>
<dbReference type="InterPro" id="IPR001034">
    <property type="entry name" value="DeoR_HTH"/>
</dbReference>
<dbReference type="InterPro" id="IPR011991">
    <property type="entry name" value="ArsR-like_HTH"/>
</dbReference>
<dbReference type="PROSITE" id="PS51000">
    <property type="entry name" value="HTH_DEOR_2"/>
    <property type="match status" value="1"/>
</dbReference>
<evidence type="ECO:0000313" key="6">
    <source>
        <dbReference type="EMBL" id="CAG9612548.1"/>
    </source>
</evidence>
<keyword evidence="7" id="KW-1185">Reference proteome</keyword>
<dbReference type="SUPFAM" id="SSF46785">
    <property type="entry name" value="Winged helix' DNA-binding domain"/>
    <property type="match status" value="1"/>
</dbReference>
<keyword evidence="2" id="KW-0238">DNA-binding</keyword>
<keyword evidence="3" id="KW-0804">Transcription</keyword>
<evidence type="ECO:0000313" key="7">
    <source>
        <dbReference type="Proteomes" id="UP000789423"/>
    </source>
</evidence>
<dbReference type="Proteomes" id="UP000789423">
    <property type="component" value="Unassembled WGS sequence"/>
</dbReference>
<dbReference type="InterPro" id="IPR036388">
    <property type="entry name" value="WH-like_DNA-bd_sf"/>
</dbReference>
<feature type="domain" description="HTH deoR-type" evidence="5">
    <location>
        <begin position="5"/>
        <end position="64"/>
    </location>
</feature>
<dbReference type="Pfam" id="PF13412">
    <property type="entry name" value="HTH_24"/>
    <property type="match status" value="1"/>
</dbReference>
<protein>
    <recommendedName>
        <fullName evidence="5">HTH deoR-type domain-containing protein</fullName>
    </recommendedName>
</protein>
<comment type="caution">
    <text evidence="6">The sequence shown here is derived from an EMBL/GenBank/DDBJ whole genome shotgun (WGS) entry which is preliminary data.</text>
</comment>
<dbReference type="RefSeq" id="WP_230574708.1">
    <property type="nucleotide sequence ID" value="NZ_CAKJTI010000006.1"/>
</dbReference>
<keyword evidence="4" id="KW-0175">Coiled coil</keyword>
<evidence type="ECO:0000256" key="1">
    <source>
        <dbReference type="ARBA" id="ARBA00023015"/>
    </source>
</evidence>
<dbReference type="InterPro" id="IPR036390">
    <property type="entry name" value="WH_DNA-bd_sf"/>
</dbReference>
<feature type="coiled-coil region" evidence="4">
    <location>
        <begin position="113"/>
        <end position="140"/>
    </location>
</feature>
<gene>
    <name evidence="6" type="ORF">BACCIP111899_01725</name>
</gene>
<organism evidence="6 7">
    <name type="scientific">Bacillus rhizoplanae</name>
    <dbReference type="NCBI Taxonomy" id="2880966"/>
    <lineage>
        <taxon>Bacteria</taxon>
        <taxon>Bacillati</taxon>
        <taxon>Bacillota</taxon>
        <taxon>Bacilli</taxon>
        <taxon>Bacillales</taxon>
        <taxon>Bacillaceae</taxon>
        <taxon>Bacillus</taxon>
    </lineage>
</organism>
<dbReference type="Gene3D" id="1.10.10.10">
    <property type="entry name" value="Winged helix-like DNA-binding domain superfamily/Winged helix DNA-binding domain"/>
    <property type="match status" value="1"/>
</dbReference>
<dbReference type="PANTHER" id="PTHR30363:SF28">
    <property type="entry name" value="TRANSCRIPTIONAL REGULATORY PROTEIN-RELATED"/>
    <property type="match status" value="1"/>
</dbReference>
<sequence length="211" mass="24702">MGEAARSTKEEILQLLKVRGEQTVAVLAEALQITEMAVRRHVSKLEKEELIETKMVRQHVGRPMYVYRLSTKGEDLFPKQYKQFAVEILEDLLHIGDEELVKKLLRARTNRMEEQLANRINRKETTLERLKEIAVMQEKNGYMVRVQRESERSFLLQKQNCPLIEVAEKFPQICHDEKNMYNTLLPDADVKVLSNMCDGDCFCSYQIIEKK</sequence>
<evidence type="ECO:0000256" key="3">
    <source>
        <dbReference type="ARBA" id="ARBA00023163"/>
    </source>
</evidence>
<evidence type="ECO:0000256" key="2">
    <source>
        <dbReference type="ARBA" id="ARBA00023125"/>
    </source>
</evidence>
<reference evidence="6 7" key="1">
    <citation type="submission" date="2021-10" db="EMBL/GenBank/DDBJ databases">
        <authorList>
            <person name="Criscuolo A."/>
        </authorList>
    </citation>
    <scope>NUCLEOTIDE SEQUENCE [LARGE SCALE GENOMIC DNA]</scope>
    <source>
        <strain evidence="7">CIP 111899</strain>
    </source>
</reference>
<name>A0ABM8Y9U8_9BACI</name>
<accession>A0ABM8Y9U8</accession>
<dbReference type="EMBL" id="CAKJTI010000006">
    <property type="protein sequence ID" value="CAG9612548.1"/>
    <property type="molecule type" value="Genomic_DNA"/>
</dbReference>
<dbReference type="CDD" id="cd00090">
    <property type="entry name" value="HTH_ARSR"/>
    <property type="match status" value="1"/>
</dbReference>
<dbReference type="PANTHER" id="PTHR30363">
    <property type="entry name" value="HTH-TYPE TRANSCRIPTIONAL REGULATOR SRLR-RELATED"/>
    <property type="match status" value="1"/>
</dbReference>
<evidence type="ECO:0000259" key="5">
    <source>
        <dbReference type="PROSITE" id="PS51000"/>
    </source>
</evidence>
<dbReference type="InterPro" id="IPR050313">
    <property type="entry name" value="Carb_Metab_HTH_regulators"/>
</dbReference>
<proteinExistence type="predicted"/>